<keyword evidence="2" id="KW-1185">Reference proteome</keyword>
<dbReference type="SUPFAM" id="SSF56219">
    <property type="entry name" value="DNase I-like"/>
    <property type="match status" value="1"/>
</dbReference>
<evidence type="ECO:0000313" key="1">
    <source>
        <dbReference type="EMBL" id="CAC5388880.1"/>
    </source>
</evidence>
<dbReference type="OrthoDB" id="8052050at2759"/>
<dbReference type="InterPro" id="IPR036691">
    <property type="entry name" value="Endo/exonu/phosph_ase_sf"/>
</dbReference>
<evidence type="ECO:0000313" key="2">
    <source>
        <dbReference type="Proteomes" id="UP000507470"/>
    </source>
</evidence>
<dbReference type="Gene3D" id="3.30.70.1820">
    <property type="entry name" value="L1 transposable element, RRM domain"/>
    <property type="match status" value="1"/>
</dbReference>
<sequence length="605" mass="70924">MAGCSVFELTLVLRQPMEDLETTNTVISLSVQLTEEVNSFNKAKRQARARFKRRKRIEQCTTAKTDPRKFGSTIKPKNKSHCSVDNDVLFNHFETILGDNPPYICNEVLDLLKLLMTKTVQNLVKTVEKVSNRVDDVEQGMNFINEKFEVAKKDVSDVKGTCAVIREDTDSANEAIFRLQKDLDELYTRHIDLQTRSMRENLIFTGIPMQDKFEESESTEKVLEKFMTEQLKLCQIAEYDRAHHFGKEYVERFPDGSVTFMTKPIVCRFRNFKEREFVRKAASELRGTHFGIREQFPKEVNDKRKELWSHFQEARIQWKKAFFKRDRLFIEGVECCPSKKDDEKRDADVPRRQYNEQVIKLDDCDVINCDEFIFSFKNRHKITSHRSGGIVLSYRKCLDKCIKPFDTDCKFVYWFSVDKKVFDLDENVVFGIVYIPPVNTNYTPAEAFDEIDVEFHRFSQNSKYIVLLGDFNSRKANLPDFYDESIVDKFIVQHFTDQFDYTDVHILDNLNIPRIDCKSLIKNNVIENNLVQQNMIGKWNIEKINEYRNTIDTDKVDYVISKLNTYNDKENDISKSDMNNLVHEVSDILIDSAKLTFGINVYYVA</sequence>
<accession>A0A6J8C197</accession>
<evidence type="ECO:0008006" key="3">
    <source>
        <dbReference type="Google" id="ProtNLM"/>
    </source>
</evidence>
<dbReference type="EMBL" id="CACVKT020004271">
    <property type="protein sequence ID" value="CAC5388880.1"/>
    <property type="molecule type" value="Genomic_DNA"/>
</dbReference>
<reference evidence="1 2" key="1">
    <citation type="submission" date="2020-06" db="EMBL/GenBank/DDBJ databases">
        <authorList>
            <person name="Li R."/>
            <person name="Bekaert M."/>
        </authorList>
    </citation>
    <scope>NUCLEOTIDE SEQUENCE [LARGE SCALE GENOMIC DNA]</scope>
    <source>
        <strain evidence="2">wild</strain>
    </source>
</reference>
<name>A0A6J8C197_MYTCO</name>
<gene>
    <name evidence="1" type="ORF">MCOR_24112</name>
</gene>
<protein>
    <recommendedName>
        <fullName evidence="3">Endonuclease/exonuclease/phosphatase domain-containing protein</fullName>
    </recommendedName>
</protein>
<proteinExistence type="predicted"/>
<dbReference type="AlphaFoldDB" id="A0A6J8C197"/>
<organism evidence="1 2">
    <name type="scientific">Mytilus coruscus</name>
    <name type="common">Sea mussel</name>
    <dbReference type="NCBI Taxonomy" id="42192"/>
    <lineage>
        <taxon>Eukaryota</taxon>
        <taxon>Metazoa</taxon>
        <taxon>Spiralia</taxon>
        <taxon>Lophotrochozoa</taxon>
        <taxon>Mollusca</taxon>
        <taxon>Bivalvia</taxon>
        <taxon>Autobranchia</taxon>
        <taxon>Pteriomorphia</taxon>
        <taxon>Mytilida</taxon>
        <taxon>Mytiloidea</taxon>
        <taxon>Mytilidae</taxon>
        <taxon>Mytilinae</taxon>
        <taxon>Mytilus</taxon>
    </lineage>
</organism>
<dbReference type="Proteomes" id="UP000507470">
    <property type="component" value="Unassembled WGS sequence"/>
</dbReference>